<feature type="transmembrane region" description="Helical" evidence="7">
    <location>
        <begin position="146"/>
        <end position="167"/>
    </location>
</feature>
<keyword evidence="10" id="KW-1185">Reference proteome</keyword>
<dbReference type="AlphaFoldDB" id="A0AAU9XBP8"/>
<evidence type="ECO:0000256" key="3">
    <source>
        <dbReference type="ARBA" id="ARBA00022692"/>
    </source>
</evidence>
<keyword evidence="3 7" id="KW-0812">Transmembrane</keyword>
<feature type="domain" description="G-protein coupled receptors family 1 profile" evidence="8">
    <location>
        <begin position="47"/>
        <end position="341"/>
    </location>
</feature>
<keyword evidence="6" id="KW-0675">Receptor</keyword>
<dbReference type="PANTHER" id="PTHR24241">
    <property type="entry name" value="NEUROPEPTIDE RECEPTOR-RELATED G-PROTEIN COUPLED RECEPTOR"/>
    <property type="match status" value="1"/>
</dbReference>
<feature type="transmembrane region" description="Helical" evidence="7">
    <location>
        <begin position="281"/>
        <end position="299"/>
    </location>
</feature>
<sequence length="363" mass="41584">MSLFTNTTTNGTSITAENAIEQYEEPKALYIFRLTLFSVIISASLIGNSMVCYAVCTIPSRKPLSYHLVANMAFAEILSSVCLAVMFASWQNPTDVVLQEAACILNPLQVVALLVVIYSLAAIAFYRYRFIVNSLPRGPFVKKITILTISGLWLLSFAIACPFFFGLRFRNGVCIELPVVNNEYYVIIRFILNYALPYVIMLASYGAVAWNLNRRIGQIEKRTRNSTVASIDQNQAELEVMQDNEQQRYTPCEENETKKRMVEQKSRRGTKHETTDLERDLLKMIFVLIITFVVCYFPYQAHYVWERVCNITAYQFKYHQLFIDYNFILICLPSALHPLCYGTMNSFFAKAFSKIILCKSVQS</sequence>
<evidence type="ECO:0000313" key="9">
    <source>
        <dbReference type="EMBL" id="CAH3142808.1"/>
    </source>
</evidence>
<dbReference type="EMBL" id="CALNXJ010000037">
    <property type="protein sequence ID" value="CAH3142808.1"/>
    <property type="molecule type" value="Genomic_DNA"/>
</dbReference>
<reference evidence="9 10" key="1">
    <citation type="submission" date="2022-05" db="EMBL/GenBank/DDBJ databases">
        <authorList>
            <consortium name="Genoscope - CEA"/>
            <person name="William W."/>
        </authorList>
    </citation>
    <scope>NUCLEOTIDE SEQUENCE [LARGE SCALE GENOMIC DNA]</scope>
</reference>
<dbReference type="PROSITE" id="PS50262">
    <property type="entry name" value="G_PROTEIN_RECEP_F1_2"/>
    <property type="match status" value="1"/>
</dbReference>
<dbReference type="Gene3D" id="1.20.1070.10">
    <property type="entry name" value="Rhodopsin 7-helix transmembrane proteins"/>
    <property type="match status" value="1"/>
</dbReference>
<evidence type="ECO:0000256" key="1">
    <source>
        <dbReference type="ARBA" id="ARBA00004651"/>
    </source>
</evidence>
<feature type="transmembrane region" description="Helical" evidence="7">
    <location>
        <begin position="68"/>
        <end position="88"/>
    </location>
</feature>
<protein>
    <recommendedName>
        <fullName evidence="8">G-protein coupled receptors family 1 profile domain-containing protein</fullName>
    </recommendedName>
</protein>
<feature type="transmembrane region" description="Helical" evidence="7">
    <location>
        <begin position="30"/>
        <end position="56"/>
    </location>
</feature>
<dbReference type="InterPro" id="IPR017452">
    <property type="entry name" value="GPCR_Rhodpsn_7TM"/>
</dbReference>
<evidence type="ECO:0000256" key="6">
    <source>
        <dbReference type="ARBA" id="ARBA00023170"/>
    </source>
</evidence>
<keyword evidence="2" id="KW-1003">Cell membrane</keyword>
<gene>
    <name evidence="9" type="ORF">PMEA_00020256</name>
</gene>
<dbReference type="CDD" id="cd00637">
    <property type="entry name" value="7tm_classA_rhodopsin-like"/>
    <property type="match status" value="1"/>
</dbReference>
<keyword evidence="4 7" id="KW-1133">Transmembrane helix</keyword>
<organism evidence="9 10">
    <name type="scientific">Pocillopora meandrina</name>
    <dbReference type="NCBI Taxonomy" id="46732"/>
    <lineage>
        <taxon>Eukaryota</taxon>
        <taxon>Metazoa</taxon>
        <taxon>Cnidaria</taxon>
        <taxon>Anthozoa</taxon>
        <taxon>Hexacorallia</taxon>
        <taxon>Scleractinia</taxon>
        <taxon>Astrocoeniina</taxon>
        <taxon>Pocilloporidae</taxon>
        <taxon>Pocillopora</taxon>
    </lineage>
</organism>
<proteinExistence type="predicted"/>
<dbReference type="PRINTS" id="PR00237">
    <property type="entry name" value="GPCRRHODOPSN"/>
</dbReference>
<dbReference type="GO" id="GO:0005886">
    <property type="term" value="C:plasma membrane"/>
    <property type="evidence" value="ECO:0007669"/>
    <property type="project" value="UniProtKB-SubCell"/>
</dbReference>
<dbReference type="GO" id="GO:0042277">
    <property type="term" value="F:peptide binding"/>
    <property type="evidence" value="ECO:0007669"/>
    <property type="project" value="TreeGrafter"/>
</dbReference>
<evidence type="ECO:0000259" key="8">
    <source>
        <dbReference type="PROSITE" id="PS50262"/>
    </source>
</evidence>
<comment type="subcellular location">
    <subcellularLocation>
        <location evidence="1">Cell membrane</location>
        <topology evidence="1">Multi-pass membrane protein</topology>
    </subcellularLocation>
</comment>
<accession>A0AAU9XBP8</accession>
<evidence type="ECO:0000256" key="2">
    <source>
        <dbReference type="ARBA" id="ARBA00022475"/>
    </source>
</evidence>
<dbReference type="Proteomes" id="UP001159428">
    <property type="component" value="Unassembled WGS sequence"/>
</dbReference>
<dbReference type="GO" id="GO:0032870">
    <property type="term" value="P:cellular response to hormone stimulus"/>
    <property type="evidence" value="ECO:0007669"/>
    <property type="project" value="TreeGrafter"/>
</dbReference>
<dbReference type="SUPFAM" id="SSF81321">
    <property type="entry name" value="Family A G protein-coupled receptor-like"/>
    <property type="match status" value="1"/>
</dbReference>
<dbReference type="Pfam" id="PF00001">
    <property type="entry name" value="7tm_1"/>
    <property type="match status" value="1"/>
</dbReference>
<evidence type="ECO:0000256" key="7">
    <source>
        <dbReference type="SAM" id="Phobius"/>
    </source>
</evidence>
<feature type="transmembrane region" description="Helical" evidence="7">
    <location>
        <begin position="187"/>
        <end position="212"/>
    </location>
</feature>
<dbReference type="GO" id="GO:0004930">
    <property type="term" value="F:G protein-coupled receptor activity"/>
    <property type="evidence" value="ECO:0007669"/>
    <property type="project" value="InterPro"/>
</dbReference>
<keyword evidence="5 7" id="KW-0472">Membrane</keyword>
<evidence type="ECO:0000256" key="5">
    <source>
        <dbReference type="ARBA" id="ARBA00023136"/>
    </source>
</evidence>
<comment type="caution">
    <text evidence="9">The sequence shown here is derived from an EMBL/GenBank/DDBJ whole genome shotgun (WGS) entry which is preliminary data.</text>
</comment>
<dbReference type="InterPro" id="IPR000276">
    <property type="entry name" value="GPCR_Rhodpsn"/>
</dbReference>
<dbReference type="PANTHER" id="PTHR24241:SF76">
    <property type="entry name" value="NEUROPEPTIDE SIFAMIDE RECEPTOR"/>
    <property type="match status" value="1"/>
</dbReference>
<name>A0AAU9XBP8_9CNID</name>
<evidence type="ECO:0000313" key="10">
    <source>
        <dbReference type="Proteomes" id="UP001159428"/>
    </source>
</evidence>
<evidence type="ECO:0000256" key="4">
    <source>
        <dbReference type="ARBA" id="ARBA00022989"/>
    </source>
</evidence>
<feature type="transmembrane region" description="Helical" evidence="7">
    <location>
        <begin position="108"/>
        <end position="126"/>
    </location>
</feature>